<dbReference type="GO" id="GO:0102970">
    <property type="term" value="F:7-deoxyloganetic acid glucosyltransferase activity"/>
    <property type="evidence" value="ECO:0007669"/>
    <property type="project" value="UniProtKB-EC"/>
</dbReference>
<dbReference type="EC" id="2.4.1.-" evidence="6"/>
<name>A0A2I0ISC0_PUNGR</name>
<dbReference type="PROSITE" id="PS00375">
    <property type="entry name" value="UDPGT"/>
    <property type="match status" value="1"/>
</dbReference>
<dbReference type="FunFam" id="3.40.50.2000:FF:000065">
    <property type="entry name" value="Glycosyltransferase"/>
    <property type="match status" value="1"/>
</dbReference>
<keyword evidence="8" id="KW-1185">Reference proteome</keyword>
<dbReference type="Pfam" id="PF00201">
    <property type="entry name" value="UDPGT"/>
    <property type="match status" value="1"/>
</dbReference>
<dbReference type="EMBL" id="PGOL01002599">
    <property type="protein sequence ID" value="PKI46623.1"/>
    <property type="molecule type" value="Genomic_DNA"/>
</dbReference>
<dbReference type="InterPro" id="IPR002213">
    <property type="entry name" value="UDP_glucos_trans"/>
</dbReference>
<dbReference type="Proteomes" id="UP000233551">
    <property type="component" value="Unassembled WGS sequence"/>
</dbReference>
<dbReference type="CDD" id="cd03784">
    <property type="entry name" value="GT1_Gtf-like"/>
    <property type="match status" value="1"/>
</dbReference>
<dbReference type="PANTHER" id="PTHR11926">
    <property type="entry name" value="GLUCOSYL/GLUCURONOSYL TRANSFERASES"/>
    <property type="match status" value="1"/>
</dbReference>
<evidence type="ECO:0000256" key="1">
    <source>
        <dbReference type="ARBA" id="ARBA00009995"/>
    </source>
</evidence>
<keyword evidence="3 5" id="KW-0808">Transferase</keyword>
<dbReference type="GO" id="GO:0080044">
    <property type="term" value="F:quercetin 7-O-glucosyltransferase activity"/>
    <property type="evidence" value="ECO:0007669"/>
    <property type="project" value="TreeGrafter"/>
</dbReference>
<proteinExistence type="inferred from homology"/>
<comment type="caution">
    <text evidence="7">The sequence shown here is derived from an EMBL/GenBank/DDBJ whole genome shotgun (WGS) entry which is preliminary data.</text>
</comment>
<keyword evidence="2 5" id="KW-0328">Glycosyltransferase</keyword>
<dbReference type="InterPro" id="IPR035595">
    <property type="entry name" value="UDP_glycos_trans_CS"/>
</dbReference>
<evidence type="ECO:0000256" key="4">
    <source>
        <dbReference type="ARBA" id="ARBA00051827"/>
    </source>
</evidence>
<organism evidence="7 8">
    <name type="scientific">Punica granatum</name>
    <name type="common">Pomegranate</name>
    <dbReference type="NCBI Taxonomy" id="22663"/>
    <lineage>
        <taxon>Eukaryota</taxon>
        <taxon>Viridiplantae</taxon>
        <taxon>Streptophyta</taxon>
        <taxon>Embryophyta</taxon>
        <taxon>Tracheophyta</taxon>
        <taxon>Spermatophyta</taxon>
        <taxon>Magnoliopsida</taxon>
        <taxon>eudicotyledons</taxon>
        <taxon>Gunneridae</taxon>
        <taxon>Pentapetalae</taxon>
        <taxon>rosids</taxon>
        <taxon>malvids</taxon>
        <taxon>Myrtales</taxon>
        <taxon>Lythraceae</taxon>
        <taxon>Punica</taxon>
    </lineage>
</organism>
<sequence>MDHQAHESPSLQPEAPARALPHVVIFPFPIQGHVNSMLKLAELLILCLQRDDDLRITFLNSEHNHNRLLHCSDVTSRFSNHPTFRFKTIPDGLPSETARSKDNLLEVFNNLKLRARDVLAELMAPSDDQPPPTCIIADGFMSFMIDAGEEFGLPVVMFRTISACCFWAYFCIPRLIEAGELPIQGNQDMDRIVTSVPGTDGLLRCRDLPGFCRVADLSDPQLQNITLQTSQTTRAQGLILNTFEALEGPILNQIRAHCANIYTVGPLNAHLKSRLPAASQFPIRQSSNSLWEEDRSCLIWLDKQPVRSVVYVSFGSLAVLEREELTEFGHGIVNSNYRFLWVLRPDSVGSHDHIDAELQAATEERGCIVEWAPQEEVLAHPAIGGFLTHSGWNSTIESITAGVPMVCWPYFADQQVNSRFVSEAWKVGLDMKDRCDRTVVKTMINDLMVEKRDDLSRSVFAKANQAKEAVSVGGSSWDNMNRLIENILSMGGRKEN</sequence>
<dbReference type="FunFam" id="3.40.50.2000:FF:000040">
    <property type="entry name" value="UDP-glycosyltransferase 76C1"/>
    <property type="match status" value="1"/>
</dbReference>
<evidence type="ECO:0000313" key="8">
    <source>
        <dbReference type="Proteomes" id="UP000233551"/>
    </source>
</evidence>
<dbReference type="SUPFAM" id="SSF53756">
    <property type="entry name" value="UDP-Glycosyltransferase/glycogen phosphorylase"/>
    <property type="match status" value="1"/>
</dbReference>
<evidence type="ECO:0000256" key="3">
    <source>
        <dbReference type="ARBA" id="ARBA00022679"/>
    </source>
</evidence>
<dbReference type="GO" id="GO:0080043">
    <property type="term" value="F:quercetin 3-O-glucosyltransferase activity"/>
    <property type="evidence" value="ECO:0007669"/>
    <property type="project" value="TreeGrafter"/>
</dbReference>
<evidence type="ECO:0000256" key="2">
    <source>
        <dbReference type="ARBA" id="ARBA00022676"/>
    </source>
</evidence>
<dbReference type="GeneID" id="116189325"/>
<comment type="catalytic activity">
    <reaction evidence="4">
        <text>7-deoxyloganetate + UDP-alpha-D-glucose = 7-deoxyloganate + UDP + H(+)</text>
        <dbReference type="Rhea" id="RHEA:39895"/>
        <dbReference type="ChEBI" id="CHEBI:15378"/>
        <dbReference type="ChEBI" id="CHEBI:58223"/>
        <dbReference type="ChEBI" id="CHEBI:58885"/>
        <dbReference type="ChEBI" id="CHEBI:76844"/>
        <dbReference type="ChEBI" id="CHEBI:76846"/>
        <dbReference type="EC" id="2.4.1.323"/>
    </reaction>
</comment>
<gene>
    <name evidence="7" type="ORF">CRG98_032965</name>
</gene>
<evidence type="ECO:0000313" key="7">
    <source>
        <dbReference type="EMBL" id="PKI46623.1"/>
    </source>
</evidence>
<evidence type="ECO:0000256" key="6">
    <source>
        <dbReference type="RuleBase" id="RU362057"/>
    </source>
</evidence>
<dbReference type="AlphaFoldDB" id="A0A2I0ISC0"/>
<reference evidence="7 8" key="1">
    <citation type="submission" date="2017-11" db="EMBL/GenBank/DDBJ databases">
        <title>De-novo sequencing of pomegranate (Punica granatum L.) genome.</title>
        <authorList>
            <person name="Akparov Z."/>
            <person name="Amiraslanov A."/>
            <person name="Hajiyeva S."/>
            <person name="Abbasov M."/>
            <person name="Kaur K."/>
            <person name="Hamwieh A."/>
            <person name="Solovyev V."/>
            <person name="Salamov A."/>
            <person name="Braich B."/>
            <person name="Kosarev P."/>
            <person name="Mahmoud A."/>
            <person name="Hajiyev E."/>
            <person name="Babayeva S."/>
            <person name="Izzatullayeva V."/>
            <person name="Mammadov A."/>
            <person name="Mammadov A."/>
            <person name="Sharifova S."/>
            <person name="Ojaghi J."/>
            <person name="Eynullazada K."/>
            <person name="Bayramov B."/>
            <person name="Abdulazimova A."/>
            <person name="Shahmuradov I."/>
        </authorList>
    </citation>
    <scope>NUCLEOTIDE SEQUENCE [LARGE SCALE GENOMIC DNA]</scope>
    <source>
        <strain evidence="8">cv. AG2017</strain>
        <tissue evidence="7">Leaf</tissue>
    </source>
</reference>
<dbReference type="Gene3D" id="3.40.50.2000">
    <property type="entry name" value="Glycogen Phosphorylase B"/>
    <property type="match status" value="2"/>
</dbReference>
<comment type="similarity">
    <text evidence="1 5">Belongs to the UDP-glycosyltransferase family.</text>
</comment>
<accession>A0A2I0ISC0</accession>
<evidence type="ECO:0000256" key="5">
    <source>
        <dbReference type="RuleBase" id="RU003718"/>
    </source>
</evidence>
<dbReference type="PANTHER" id="PTHR11926:SF1392">
    <property type="entry name" value="GLYCOSYLTRANSFERASE"/>
    <property type="match status" value="1"/>
</dbReference>
<protein>
    <recommendedName>
        <fullName evidence="6">Glycosyltransferase</fullName>
        <ecNumber evidence="6">2.4.1.-</ecNumber>
    </recommendedName>
</protein>
<dbReference type="OrthoDB" id="5835829at2759"/>